<dbReference type="RefSeq" id="WP_061939498.1">
    <property type="nucleotide sequence ID" value="NZ_BEWI01000034.1"/>
</dbReference>
<dbReference type="EMBL" id="BEWI01000034">
    <property type="protein sequence ID" value="GAY24722.1"/>
    <property type="molecule type" value="Genomic_DNA"/>
</dbReference>
<evidence type="ECO:0000256" key="1">
    <source>
        <dbReference type="SAM" id="MobiDB-lite"/>
    </source>
</evidence>
<gene>
    <name evidence="3" type="ORF">SFOMI_5307</name>
</gene>
<reference evidence="3 4" key="2">
    <citation type="journal article" date="2013" name="Environ. Sci. Technol.">
        <title>The 4-tert-butylphenol-utilizing bacterium Sphingobium fuliginis OMI can degrade bisphenols via phenolic ring hydroxylation and meta-cleavage pathway.</title>
        <authorList>
            <person name="Ogata Y."/>
            <person name="Goda S."/>
            <person name="Toyama T."/>
            <person name="Sei K."/>
            <person name="Ike M."/>
        </authorList>
    </citation>
    <scope>NUCLEOTIDE SEQUENCE [LARGE SCALE GENOMIC DNA]</scope>
    <source>
        <strain evidence="3 4">OMI</strain>
    </source>
</reference>
<dbReference type="Gene3D" id="3.40.50.300">
    <property type="entry name" value="P-loop containing nucleotide triphosphate hydrolases"/>
    <property type="match status" value="2"/>
</dbReference>
<dbReference type="Proteomes" id="UP000221538">
    <property type="component" value="Unassembled WGS sequence"/>
</dbReference>
<comment type="caution">
    <text evidence="3">The sequence shown here is derived from an EMBL/GenBank/DDBJ whole genome shotgun (WGS) entry which is preliminary data.</text>
</comment>
<feature type="domain" description="TrwC relaxase" evidence="2">
    <location>
        <begin position="11"/>
        <end position="276"/>
    </location>
</feature>
<evidence type="ECO:0000313" key="3">
    <source>
        <dbReference type="EMBL" id="GAY24722.1"/>
    </source>
</evidence>
<dbReference type="Pfam" id="PF13604">
    <property type="entry name" value="AAA_30"/>
    <property type="match status" value="1"/>
</dbReference>
<dbReference type="NCBIfam" id="NF041492">
    <property type="entry name" value="MobF"/>
    <property type="match status" value="1"/>
</dbReference>
<evidence type="ECO:0000259" key="2">
    <source>
        <dbReference type="Pfam" id="PF08751"/>
    </source>
</evidence>
<dbReference type="SUPFAM" id="SSF52540">
    <property type="entry name" value="P-loop containing nucleoside triphosphate hydrolases"/>
    <property type="match status" value="2"/>
</dbReference>
<dbReference type="Pfam" id="PF08751">
    <property type="entry name" value="TrwC"/>
    <property type="match status" value="1"/>
</dbReference>
<dbReference type="InterPro" id="IPR027417">
    <property type="entry name" value="P-loop_NTPase"/>
</dbReference>
<reference evidence="3 4" key="1">
    <citation type="journal article" date="2013" name="Biodegradation">
        <title>Occurrence of 4-tert-butylphenol (4-t-BP) biodegradation in an aquatic sample caused by the presence of Spirodela polyrrhiza and isolation of a 4-t-BP-utilizing bacterium.</title>
        <authorList>
            <person name="Ogata Y."/>
            <person name="Toyama T."/>
            <person name="Yu N."/>
            <person name="Wang X."/>
            <person name="Sei K."/>
            <person name="Ike M."/>
        </authorList>
    </citation>
    <scope>NUCLEOTIDE SEQUENCE [LARGE SCALE GENOMIC DNA]</scope>
    <source>
        <strain evidence="3 4">OMI</strain>
    </source>
</reference>
<dbReference type="NCBIfam" id="TIGR02686">
    <property type="entry name" value="relax_trwC"/>
    <property type="match status" value="1"/>
</dbReference>
<dbReference type="InterPro" id="IPR014059">
    <property type="entry name" value="TraI/TrwC_relax"/>
</dbReference>
<feature type="region of interest" description="Disordered" evidence="1">
    <location>
        <begin position="936"/>
        <end position="1010"/>
    </location>
</feature>
<accession>A0A292ZJ04</accession>
<dbReference type="AlphaFoldDB" id="A0A292ZJ04"/>
<evidence type="ECO:0000313" key="4">
    <source>
        <dbReference type="Proteomes" id="UP000221538"/>
    </source>
</evidence>
<sequence length="1010" mass="108788">MLSIASVRSASGAANYFAQDNYYTVEGSSELSLWEGEGARDLGLAGEVGKDAFEAILKGELPSGEQVGQVENRRAGYDLTFSMPKSASVMAYVAGDRRILAANMSAVKATMAWVEKNLAEGRKDQEGRKVPIPTGNLVYALFEHDTSRALDPQGHIHAVIANLTKMLDGKWQALHADRIWSNNSVIGAIYHAYLRGEIEKLGYGVDLKGKHGTFEITGVPQPVIDAYSQRRQDILEKATELGLKSPEALREITTRTRDPKLNVEDRAALLQGWKDKGEGLGFTGQELREAAILRSAGHEAAGRLETGYRAIRDAVAGAWHAVGAVLSHDDPLVDRRIARIVQSPAAGRAQLAVASAVRIHGEREAAFEQHKLAKTALDLGLKGVTIEHVERRIGQLVDKGLLLRGVERAAPMLTTREALATEENILALVEASKGQAAPMLDPAEAPQRLQQASSHPLNPGQLGSATLIVSSSDRTISIQGVAGAGKSTMLSAVARVAEGEGRKILGLAVQNKMVADMKEGAGIEAQTIASFVLAHERFVARREGPAYEVARERMEGAMLVVDETSMVSSRDMLSLHQIVAALGIEQLVLVGDRQQLSSIDAGKAFAMIQAGGGTMARMDQNIRQRTDELRAVAALANLGKASQAMKVLGDKVVESAAPADEAADRWLSLSPQERAATAVFASGRETRQAINECIQAGLSAEGTLKGEGIHLTIFERVNMTREELRYAANYRAGQVLEVGRGGANDVGLKAGRYDVLKVHANGRVDLTDGRRKIRFDPARLSPTEQRDRLQLSEKKGLHLREGDTIRWTAKDKPRELWNAAIARVVRVDATGVTVNLGQDKQLTLAVGDPMLSRLDLAYSLNMHMAQGITTDKAITVMASHERNLSNQRLFNVGVTRVRDELTMIVDDKEKLARQLDHNPGNKTSALETLGRLAIDGPQARGPAKFDPGPVEGVTTGAGSHPADFPADLPPLPDNCGKPVDPRDGHGPPAQGQDRADLLPPLPERGLGLDL</sequence>
<proteinExistence type="predicted"/>
<protein>
    <submittedName>
        <fullName evidence="3">IncW plasmid conjugative relaxase protein TrwC</fullName>
    </submittedName>
</protein>
<dbReference type="InterPro" id="IPR014862">
    <property type="entry name" value="TrwC"/>
</dbReference>
<dbReference type="SUPFAM" id="SSF55464">
    <property type="entry name" value="Origin of replication-binding domain, RBD-like"/>
    <property type="match status" value="1"/>
</dbReference>
<name>A0A292ZJ04_SPHSA</name>
<organism evidence="3 4">
    <name type="scientific">Sphingobium fuliginis (strain ATCC 27551)</name>
    <dbReference type="NCBI Taxonomy" id="336203"/>
    <lineage>
        <taxon>Bacteria</taxon>
        <taxon>Pseudomonadati</taxon>
        <taxon>Pseudomonadota</taxon>
        <taxon>Alphaproteobacteria</taxon>
        <taxon>Sphingomonadales</taxon>
        <taxon>Sphingomonadaceae</taxon>
        <taxon>Sphingobium</taxon>
    </lineage>
</organism>